<organism evidence="4 5">
    <name type="scientific">Leptolyngbya cf. ectocarpi LEGE 11479</name>
    <dbReference type="NCBI Taxonomy" id="1828722"/>
    <lineage>
        <taxon>Bacteria</taxon>
        <taxon>Bacillati</taxon>
        <taxon>Cyanobacteriota</taxon>
        <taxon>Cyanophyceae</taxon>
        <taxon>Leptolyngbyales</taxon>
        <taxon>Leptolyngbyaceae</taxon>
        <taxon>Leptolyngbya group</taxon>
        <taxon>Leptolyngbya</taxon>
    </lineage>
</organism>
<protein>
    <submittedName>
        <fullName evidence="4">Response regulator</fullName>
    </submittedName>
</protein>
<dbReference type="EMBL" id="JADEXP010000025">
    <property type="protein sequence ID" value="MBE9066004.1"/>
    <property type="molecule type" value="Genomic_DNA"/>
</dbReference>
<dbReference type="GO" id="GO:0000160">
    <property type="term" value="P:phosphorelay signal transduction system"/>
    <property type="evidence" value="ECO:0007669"/>
    <property type="project" value="InterPro"/>
</dbReference>
<dbReference type="SMART" id="SM00448">
    <property type="entry name" value="REC"/>
    <property type="match status" value="1"/>
</dbReference>
<evidence type="ECO:0000256" key="1">
    <source>
        <dbReference type="ARBA" id="ARBA00022553"/>
    </source>
</evidence>
<dbReference type="SUPFAM" id="SSF52172">
    <property type="entry name" value="CheY-like"/>
    <property type="match status" value="1"/>
</dbReference>
<dbReference type="PANTHER" id="PTHR44591">
    <property type="entry name" value="STRESS RESPONSE REGULATOR PROTEIN 1"/>
    <property type="match status" value="1"/>
</dbReference>
<dbReference type="AlphaFoldDB" id="A0A928X1T4"/>
<dbReference type="InterPro" id="IPR001789">
    <property type="entry name" value="Sig_transdc_resp-reg_receiver"/>
</dbReference>
<feature type="modified residue" description="4-aspartylphosphate" evidence="2">
    <location>
        <position position="321"/>
    </location>
</feature>
<name>A0A928X1T4_LEPEC</name>
<dbReference type="PANTHER" id="PTHR44591:SF3">
    <property type="entry name" value="RESPONSE REGULATORY DOMAIN-CONTAINING PROTEIN"/>
    <property type="match status" value="1"/>
</dbReference>
<evidence type="ECO:0000256" key="2">
    <source>
        <dbReference type="PROSITE-ProRule" id="PRU00169"/>
    </source>
</evidence>
<reference evidence="4" key="1">
    <citation type="submission" date="2020-10" db="EMBL/GenBank/DDBJ databases">
        <authorList>
            <person name="Castelo-Branco R."/>
            <person name="Eusebio N."/>
            <person name="Adriana R."/>
            <person name="Vieira A."/>
            <person name="Brugerolle De Fraissinette N."/>
            <person name="Rezende De Castro R."/>
            <person name="Schneider M.P."/>
            <person name="Vasconcelos V."/>
            <person name="Leao P.N."/>
        </authorList>
    </citation>
    <scope>NUCLEOTIDE SEQUENCE</scope>
    <source>
        <strain evidence="4">LEGE 11479</strain>
    </source>
</reference>
<keyword evidence="1 2" id="KW-0597">Phosphoprotein</keyword>
<dbReference type="PROSITE" id="PS50110">
    <property type="entry name" value="RESPONSE_REGULATORY"/>
    <property type="match status" value="1"/>
</dbReference>
<gene>
    <name evidence="4" type="ORF">IQ260_04995</name>
</gene>
<sequence length="394" mass="44353">MLQFKAEQLGSSILDLQHHNFCGVAYVETLSNAPIPKHSKVLVFHNGELTYGGVSLPNPHELSQKLGQHFKLQVMDAALQLASKKITNPASIRQYLDLYVRLDLFSWHDVETFIRNQIILTLEQILPYDGTIKLNASISVDLAYGEDGHGFSWEQLKQDLVQRQRIWASLSPAIPSINSIPCCIEATQQTITELWVQQHIQRWVDGQRSLCDIANQLGRDPLELAHNYAHFVQMGWLTFKHERYIAHISTGAIAPTSATRAVSSPASRSNLPTILSVDDSPVVQTMIKRAIGEDYHLLLANNAMDALNLLNRETIELLLLDVTMPDIDGLELCRTIRNINKFRDLPVIMLTAKDGMFNKIKGQMAGSTHYLTKPIDRQKLMGVLNKYVPNIVMS</sequence>
<comment type="caution">
    <text evidence="4">The sequence shown here is derived from an EMBL/GenBank/DDBJ whole genome shotgun (WGS) entry which is preliminary data.</text>
</comment>
<feature type="domain" description="Response regulatory" evidence="3">
    <location>
        <begin position="273"/>
        <end position="388"/>
    </location>
</feature>
<accession>A0A928X1T4</accession>
<dbReference type="InterPro" id="IPR050595">
    <property type="entry name" value="Bact_response_regulator"/>
</dbReference>
<dbReference type="Pfam" id="PF00072">
    <property type="entry name" value="Response_reg"/>
    <property type="match status" value="1"/>
</dbReference>
<dbReference type="InterPro" id="IPR011006">
    <property type="entry name" value="CheY-like_superfamily"/>
</dbReference>
<proteinExistence type="predicted"/>
<keyword evidence="5" id="KW-1185">Reference proteome</keyword>
<evidence type="ECO:0000313" key="4">
    <source>
        <dbReference type="EMBL" id="MBE9066004.1"/>
    </source>
</evidence>
<dbReference type="RefSeq" id="WP_193991432.1">
    <property type="nucleotide sequence ID" value="NZ_JADEXP010000025.1"/>
</dbReference>
<dbReference type="CDD" id="cd17574">
    <property type="entry name" value="REC_OmpR"/>
    <property type="match status" value="1"/>
</dbReference>
<dbReference type="Gene3D" id="3.40.50.2300">
    <property type="match status" value="1"/>
</dbReference>
<evidence type="ECO:0000313" key="5">
    <source>
        <dbReference type="Proteomes" id="UP000615026"/>
    </source>
</evidence>
<dbReference type="Proteomes" id="UP000615026">
    <property type="component" value="Unassembled WGS sequence"/>
</dbReference>
<evidence type="ECO:0000259" key="3">
    <source>
        <dbReference type="PROSITE" id="PS50110"/>
    </source>
</evidence>